<evidence type="ECO:0000256" key="2">
    <source>
        <dbReference type="ARBA" id="ARBA00001946"/>
    </source>
</evidence>
<keyword evidence="3" id="KW-0479">Metal-binding</keyword>
<accession>A0A450S0C6</accession>
<evidence type="ECO:0000313" key="9">
    <source>
        <dbReference type="EMBL" id="VFJ45062.1"/>
    </source>
</evidence>
<evidence type="ECO:0000256" key="7">
    <source>
        <dbReference type="SAM" id="MobiDB-lite"/>
    </source>
</evidence>
<dbReference type="Gene3D" id="3.90.79.10">
    <property type="entry name" value="Nucleoside Triphosphate Pyrophosphohydrolase"/>
    <property type="match status" value="1"/>
</dbReference>
<evidence type="ECO:0000259" key="8">
    <source>
        <dbReference type="PROSITE" id="PS51462"/>
    </source>
</evidence>
<sequence>MRDTSGPMDRKSTAHQLRERVIRGIRKPDDPPTAADVQPRPPVGDFDLSPPGQRPPPRGPLTPAAVLVPIVEREELTVLLTKRTDHLHDHPGQVSFPGGRTEEDDEGPVATALRETEEELALRPEFIRVIGFLDAYETATGFLVTPVVGLVRLGFRLNPDRFEVARVFEAPLSFLLDPKNHRIKSRTVKGVRYGFYEMEYGEYTIWGATAGMLINLCRRVAAG</sequence>
<keyword evidence="5" id="KW-0460">Magnesium</keyword>
<dbReference type="EMBL" id="CAADEX010000039">
    <property type="protein sequence ID" value="VFJ52609.1"/>
    <property type="molecule type" value="Genomic_DNA"/>
</dbReference>
<name>A0A450S0C6_9GAMM</name>
<dbReference type="CDD" id="cd03426">
    <property type="entry name" value="NUDIX_CoAse_Nudt7"/>
    <property type="match status" value="1"/>
</dbReference>
<dbReference type="PROSITE" id="PS51462">
    <property type="entry name" value="NUDIX"/>
    <property type="match status" value="1"/>
</dbReference>
<reference evidence="9" key="1">
    <citation type="submission" date="2019-02" db="EMBL/GenBank/DDBJ databases">
        <authorList>
            <person name="Gruber-Vodicka R. H."/>
            <person name="Seah K. B. B."/>
        </authorList>
    </citation>
    <scope>NUCLEOTIDE SEQUENCE</scope>
    <source>
        <strain evidence="9">BECK_DK161</strain>
        <strain evidence="10">BECK_DK47</strain>
    </source>
</reference>
<evidence type="ECO:0000313" key="10">
    <source>
        <dbReference type="EMBL" id="VFJ52609.1"/>
    </source>
</evidence>
<dbReference type="InterPro" id="IPR015797">
    <property type="entry name" value="NUDIX_hydrolase-like_dom_sf"/>
</dbReference>
<dbReference type="InterPro" id="IPR045121">
    <property type="entry name" value="CoAse"/>
</dbReference>
<organism evidence="9">
    <name type="scientific">Candidatus Kentrum sp. DK</name>
    <dbReference type="NCBI Taxonomy" id="2126562"/>
    <lineage>
        <taxon>Bacteria</taxon>
        <taxon>Pseudomonadati</taxon>
        <taxon>Pseudomonadota</taxon>
        <taxon>Gammaproteobacteria</taxon>
        <taxon>Candidatus Kentrum</taxon>
    </lineage>
</organism>
<dbReference type="GO" id="GO:0046872">
    <property type="term" value="F:metal ion binding"/>
    <property type="evidence" value="ECO:0007669"/>
    <property type="project" value="UniProtKB-KW"/>
</dbReference>
<feature type="region of interest" description="Disordered" evidence="7">
    <location>
        <begin position="1"/>
        <end position="62"/>
    </location>
</feature>
<gene>
    <name evidence="10" type="ORF">BECKDK2373B_GA0170837_103914</name>
    <name evidence="9" type="ORF">BECKDK2373C_GA0170839_101010</name>
</gene>
<evidence type="ECO:0000256" key="6">
    <source>
        <dbReference type="ARBA" id="ARBA00023211"/>
    </source>
</evidence>
<dbReference type="NCBIfam" id="NF007980">
    <property type="entry name" value="PRK10707.1"/>
    <property type="match status" value="1"/>
</dbReference>
<feature type="domain" description="Nudix hydrolase" evidence="8">
    <location>
        <begin position="60"/>
        <end position="192"/>
    </location>
</feature>
<dbReference type="GO" id="GO:0010945">
    <property type="term" value="F:coenzyme A diphosphatase activity"/>
    <property type="evidence" value="ECO:0007669"/>
    <property type="project" value="InterPro"/>
</dbReference>
<evidence type="ECO:0000256" key="4">
    <source>
        <dbReference type="ARBA" id="ARBA00022801"/>
    </source>
</evidence>
<dbReference type="AlphaFoldDB" id="A0A450S0C6"/>
<evidence type="ECO:0000256" key="1">
    <source>
        <dbReference type="ARBA" id="ARBA00001936"/>
    </source>
</evidence>
<dbReference type="InterPro" id="IPR000086">
    <property type="entry name" value="NUDIX_hydrolase_dom"/>
</dbReference>
<evidence type="ECO:0000256" key="3">
    <source>
        <dbReference type="ARBA" id="ARBA00022723"/>
    </source>
</evidence>
<protein>
    <submittedName>
        <fullName evidence="9">NUDIX domain-containing protein</fullName>
    </submittedName>
</protein>
<feature type="region of interest" description="Disordered" evidence="7">
    <location>
        <begin position="87"/>
        <end position="106"/>
    </location>
</feature>
<comment type="cofactor">
    <cofactor evidence="1">
        <name>Mn(2+)</name>
        <dbReference type="ChEBI" id="CHEBI:29035"/>
    </cofactor>
</comment>
<keyword evidence="6" id="KW-0464">Manganese</keyword>
<feature type="compositionally biased region" description="Basic and acidic residues" evidence="7">
    <location>
        <begin position="1"/>
        <end position="30"/>
    </location>
</feature>
<dbReference type="EMBL" id="CAADEY010000010">
    <property type="protein sequence ID" value="VFJ45062.1"/>
    <property type="molecule type" value="Genomic_DNA"/>
</dbReference>
<dbReference type="PANTHER" id="PTHR12992">
    <property type="entry name" value="NUDIX HYDROLASE"/>
    <property type="match status" value="1"/>
</dbReference>
<proteinExistence type="predicted"/>
<dbReference type="PANTHER" id="PTHR12992:SF11">
    <property type="entry name" value="MITOCHONDRIAL COENZYME A DIPHOSPHATASE NUDT8"/>
    <property type="match status" value="1"/>
</dbReference>
<dbReference type="SUPFAM" id="SSF55811">
    <property type="entry name" value="Nudix"/>
    <property type="match status" value="1"/>
</dbReference>
<evidence type="ECO:0000256" key="5">
    <source>
        <dbReference type="ARBA" id="ARBA00022842"/>
    </source>
</evidence>
<dbReference type="Pfam" id="PF00293">
    <property type="entry name" value="NUDIX"/>
    <property type="match status" value="1"/>
</dbReference>
<comment type="cofactor">
    <cofactor evidence="2">
        <name>Mg(2+)</name>
        <dbReference type="ChEBI" id="CHEBI:18420"/>
    </cofactor>
</comment>
<keyword evidence="4" id="KW-0378">Hydrolase</keyword>